<comment type="caution">
    <text evidence="1">The sequence shown here is derived from an EMBL/GenBank/DDBJ whole genome shotgun (WGS) entry which is preliminary data.</text>
</comment>
<accession>A0AAV1VBP6</accession>
<organism evidence="1 2">
    <name type="scientific">Peronospora matthiolae</name>
    <dbReference type="NCBI Taxonomy" id="2874970"/>
    <lineage>
        <taxon>Eukaryota</taxon>
        <taxon>Sar</taxon>
        <taxon>Stramenopiles</taxon>
        <taxon>Oomycota</taxon>
        <taxon>Peronosporomycetes</taxon>
        <taxon>Peronosporales</taxon>
        <taxon>Peronosporaceae</taxon>
        <taxon>Peronospora</taxon>
    </lineage>
</organism>
<name>A0AAV1VBP6_9STRA</name>
<evidence type="ECO:0000313" key="1">
    <source>
        <dbReference type="EMBL" id="CAK7944319.1"/>
    </source>
</evidence>
<evidence type="ECO:0000313" key="2">
    <source>
        <dbReference type="Proteomes" id="UP001162060"/>
    </source>
</evidence>
<dbReference type="AlphaFoldDB" id="A0AAV1VBP6"/>
<reference evidence="1" key="1">
    <citation type="submission" date="2024-01" db="EMBL/GenBank/DDBJ databases">
        <authorList>
            <person name="Webb A."/>
        </authorList>
    </citation>
    <scope>NUCLEOTIDE SEQUENCE</scope>
    <source>
        <strain evidence="1">Pm1</strain>
    </source>
</reference>
<protein>
    <submittedName>
        <fullName evidence="1">Uncharacterized protein</fullName>
    </submittedName>
</protein>
<dbReference type="EMBL" id="CAKLBY020000307">
    <property type="protein sequence ID" value="CAK7944319.1"/>
    <property type="molecule type" value="Genomic_DNA"/>
</dbReference>
<dbReference type="Proteomes" id="UP001162060">
    <property type="component" value="Unassembled WGS sequence"/>
</dbReference>
<proteinExistence type="predicted"/>
<gene>
    <name evidence="1" type="ORF">PM001_LOCUS29469</name>
</gene>
<sequence>MPADNAPDTPAPEIGSKSHYICHDCTLRAVDDSLTHLANCAEIKWSGSCLLRAFKEFATKF</sequence>